<dbReference type="Proteomes" id="UP000664167">
    <property type="component" value="Unassembled WGS sequence"/>
</dbReference>
<feature type="domain" description="Histidine kinase/HSP90-like ATPase" evidence="2">
    <location>
        <begin position="15"/>
        <end position="125"/>
    </location>
</feature>
<dbReference type="GO" id="GO:0004674">
    <property type="term" value="F:protein serine/threonine kinase activity"/>
    <property type="evidence" value="ECO:0007669"/>
    <property type="project" value="UniProtKB-KW"/>
</dbReference>
<keyword evidence="1" id="KW-0418">Kinase</keyword>
<evidence type="ECO:0000256" key="1">
    <source>
        <dbReference type="ARBA" id="ARBA00022527"/>
    </source>
</evidence>
<keyword evidence="3" id="KW-0067">ATP-binding</keyword>
<sequence length="130" mass="13981">MRDRRADHAQRTTCPATAAQARDDMRVFFAELSPAPTPECTDNAVLVVSELVTNALRHAGGLTALRLAADRTTLEITVRDPSHAVPRERAPDRNGAGGGFGWPLVRFLARTVAVTPSPRGGKSVRAVLTR</sequence>
<organism evidence="3 4">
    <name type="scientific">Streptomyces beijiangensis</name>
    <dbReference type="NCBI Taxonomy" id="163361"/>
    <lineage>
        <taxon>Bacteria</taxon>
        <taxon>Bacillati</taxon>
        <taxon>Actinomycetota</taxon>
        <taxon>Actinomycetes</taxon>
        <taxon>Kitasatosporales</taxon>
        <taxon>Streptomycetaceae</taxon>
        <taxon>Streptomyces</taxon>
    </lineage>
</organism>
<dbReference type="InterPro" id="IPR003594">
    <property type="entry name" value="HATPase_dom"/>
</dbReference>
<dbReference type="InterPro" id="IPR036890">
    <property type="entry name" value="HATPase_C_sf"/>
</dbReference>
<evidence type="ECO:0000259" key="2">
    <source>
        <dbReference type="Pfam" id="PF13581"/>
    </source>
</evidence>
<dbReference type="SUPFAM" id="SSF55874">
    <property type="entry name" value="ATPase domain of HSP90 chaperone/DNA topoisomerase II/histidine kinase"/>
    <property type="match status" value="1"/>
</dbReference>
<dbReference type="Pfam" id="PF13581">
    <property type="entry name" value="HATPase_c_2"/>
    <property type="match status" value="1"/>
</dbReference>
<reference evidence="3" key="1">
    <citation type="submission" date="2021-03" db="EMBL/GenBank/DDBJ databases">
        <title>Streptomyces poriferae sp. nov., a novel marine sponge-derived Actinobacteria species with anti-MRSA activity.</title>
        <authorList>
            <person name="Sandoval-Powers M."/>
            <person name="Kralova S."/>
            <person name="Nguyen G.-S."/>
            <person name="Fawwal D."/>
            <person name="Degnes K."/>
            <person name="Klinkenberg G."/>
            <person name="Sletta H."/>
            <person name="Wentzel A."/>
            <person name="Liles M.R."/>
        </authorList>
    </citation>
    <scope>NUCLEOTIDE SEQUENCE</scope>
    <source>
        <strain evidence="3">DSM 41794</strain>
    </source>
</reference>
<dbReference type="GO" id="GO:0005524">
    <property type="term" value="F:ATP binding"/>
    <property type="evidence" value="ECO:0007669"/>
    <property type="project" value="UniProtKB-KW"/>
</dbReference>
<name>A0A939FDE6_9ACTN</name>
<dbReference type="PANTHER" id="PTHR35526:SF3">
    <property type="entry name" value="ANTI-SIGMA-F FACTOR RSBW"/>
    <property type="match status" value="1"/>
</dbReference>
<accession>A0A939FDE6</accession>
<gene>
    <name evidence="3" type="ORF">J0695_24825</name>
</gene>
<evidence type="ECO:0000313" key="4">
    <source>
        <dbReference type="Proteomes" id="UP000664167"/>
    </source>
</evidence>
<evidence type="ECO:0000313" key="3">
    <source>
        <dbReference type="EMBL" id="MBO0514995.1"/>
    </source>
</evidence>
<keyword evidence="1" id="KW-0808">Transferase</keyword>
<dbReference type="CDD" id="cd16936">
    <property type="entry name" value="HATPase_RsbW-like"/>
    <property type="match status" value="1"/>
</dbReference>
<dbReference type="InterPro" id="IPR050267">
    <property type="entry name" value="Anti-sigma-factor_SerPK"/>
</dbReference>
<comment type="caution">
    <text evidence="3">The sequence shown here is derived from an EMBL/GenBank/DDBJ whole genome shotgun (WGS) entry which is preliminary data.</text>
</comment>
<dbReference type="PANTHER" id="PTHR35526">
    <property type="entry name" value="ANTI-SIGMA-F FACTOR RSBW-RELATED"/>
    <property type="match status" value="1"/>
</dbReference>
<protein>
    <submittedName>
        <fullName evidence="3">ATP-binding protein</fullName>
    </submittedName>
</protein>
<keyword evidence="1" id="KW-0723">Serine/threonine-protein kinase</keyword>
<dbReference type="RefSeq" id="WP_206965351.1">
    <property type="nucleotide sequence ID" value="NZ_BAAAJJ010000001.1"/>
</dbReference>
<keyword evidence="4" id="KW-1185">Reference proteome</keyword>
<proteinExistence type="predicted"/>
<dbReference type="Gene3D" id="3.30.565.10">
    <property type="entry name" value="Histidine kinase-like ATPase, C-terminal domain"/>
    <property type="match status" value="1"/>
</dbReference>
<keyword evidence="3" id="KW-0547">Nucleotide-binding</keyword>
<dbReference type="EMBL" id="JAFLRJ010000250">
    <property type="protein sequence ID" value="MBO0514995.1"/>
    <property type="molecule type" value="Genomic_DNA"/>
</dbReference>
<dbReference type="AlphaFoldDB" id="A0A939FDE6"/>